<evidence type="ECO:0000259" key="1">
    <source>
        <dbReference type="Pfam" id="PF07238"/>
    </source>
</evidence>
<feature type="domain" description="PilZ" evidence="1">
    <location>
        <begin position="10"/>
        <end position="96"/>
    </location>
</feature>
<reference evidence="3" key="1">
    <citation type="journal article" date="2017" name="Proc. Natl. Acad. Sci. U.S.A.">
        <title>Simulation of Deepwater Horizon oil plume reveals substrate specialization within a complex community of hydrocarbon degraders.</title>
        <authorList>
            <person name="Hu P."/>
            <person name="Dubinsky E.A."/>
            <person name="Probst A.J."/>
            <person name="Wang J."/>
            <person name="Sieber C.M.K."/>
            <person name="Tom L.M."/>
            <person name="Gardinali P."/>
            <person name="Banfield J.F."/>
            <person name="Atlas R.M."/>
            <person name="Andersen G.L."/>
        </authorList>
    </citation>
    <scope>NUCLEOTIDE SEQUENCE [LARGE SCALE GENOMIC DNA]</scope>
</reference>
<dbReference type="Proteomes" id="UP000243053">
    <property type="component" value="Unassembled WGS sequence"/>
</dbReference>
<protein>
    <submittedName>
        <fullName evidence="2">PilZ domain-containing protein</fullName>
    </submittedName>
</protein>
<proteinExistence type="predicted"/>
<dbReference type="Pfam" id="PF07238">
    <property type="entry name" value="PilZ"/>
    <property type="match status" value="1"/>
</dbReference>
<dbReference type="EMBL" id="MAAF01000082">
    <property type="protein sequence ID" value="OUR78373.1"/>
    <property type="molecule type" value="Genomic_DNA"/>
</dbReference>
<gene>
    <name evidence="2" type="ORF">A9Q75_13605</name>
</gene>
<name>A0A1Y5E6L0_COLPS</name>
<dbReference type="AlphaFoldDB" id="A0A1Y5E6L0"/>
<evidence type="ECO:0000313" key="3">
    <source>
        <dbReference type="Proteomes" id="UP000243053"/>
    </source>
</evidence>
<accession>A0A1Y5E6L0</accession>
<comment type="caution">
    <text evidence="2">The sequence shown here is derived from an EMBL/GenBank/DDBJ whole genome shotgun (WGS) entry which is preliminary data.</text>
</comment>
<dbReference type="GO" id="GO:0035438">
    <property type="term" value="F:cyclic-di-GMP binding"/>
    <property type="evidence" value="ECO:0007669"/>
    <property type="project" value="InterPro"/>
</dbReference>
<evidence type="ECO:0000313" key="2">
    <source>
        <dbReference type="EMBL" id="OUR78373.1"/>
    </source>
</evidence>
<organism evidence="2 3">
    <name type="scientific">Colwellia psychrerythraea</name>
    <name type="common">Vibrio psychroerythus</name>
    <dbReference type="NCBI Taxonomy" id="28229"/>
    <lineage>
        <taxon>Bacteria</taxon>
        <taxon>Pseudomonadati</taxon>
        <taxon>Pseudomonadota</taxon>
        <taxon>Gammaproteobacteria</taxon>
        <taxon>Alteromonadales</taxon>
        <taxon>Colwelliaceae</taxon>
        <taxon>Colwellia</taxon>
    </lineage>
</organism>
<dbReference type="InterPro" id="IPR009875">
    <property type="entry name" value="PilZ_domain"/>
</dbReference>
<sequence>MTESSSDEVERRQSFRLDMEKELVDIIWLDEQGKEHNKKIACLDFSRGGLKIDCDQQLPLQSPVTIVFKSASTSSQKLYGKVLRCIKQENGWYEVALILERND</sequence>